<comment type="catalytic activity">
    <reaction evidence="8">
        <text>a hydroperoxide + [thioredoxin]-dithiol = an alcohol + [thioredoxin]-disulfide + H2O</text>
        <dbReference type="Rhea" id="RHEA:62620"/>
        <dbReference type="Rhea" id="RHEA-COMP:10698"/>
        <dbReference type="Rhea" id="RHEA-COMP:10700"/>
        <dbReference type="ChEBI" id="CHEBI:15377"/>
        <dbReference type="ChEBI" id="CHEBI:29950"/>
        <dbReference type="ChEBI" id="CHEBI:30879"/>
        <dbReference type="ChEBI" id="CHEBI:35924"/>
        <dbReference type="ChEBI" id="CHEBI:50058"/>
        <dbReference type="EC" id="1.11.1.24"/>
    </reaction>
</comment>
<dbReference type="EMBL" id="AECZ01000026">
    <property type="protein sequence ID" value="EFL50084.1"/>
    <property type="molecule type" value="Genomic_DNA"/>
</dbReference>
<comment type="caution">
    <text evidence="11">The sequence shown here is derived from an EMBL/GenBank/DDBJ whole genome shotgun (WGS) entry which is preliminary data.</text>
</comment>
<dbReference type="InterPro" id="IPR024706">
    <property type="entry name" value="Peroxiredoxin_AhpC-typ"/>
</dbReference>
<dbReference type="GO" id="GO:0033554">
    <property type="term" value="P:cellular response to stress"/>
    <property type="evidence" value="ECO:0007669"/>
    <property type="project" value="TreeGrafter"/>
</dbReference>
<reference evidence="11 12" key="1">
    <citation type="submission" date="2010-08" db="EMBL/GenBank/DDBJ databases">
        <title>The draft genome of Desulfovibrio fructosovorans JJ.</title>
        <authorList>
            <consortium name="US DOE Joint Genome Institute (JGI-PGF)"/>
            <person name="Lucas S."/>
            <person name="Copeland A."/>
            <person name="Lapidus A."/>
            <person name="Cheng J.-F."/>
            <person name="Bruce D."/>
            <person name="Goodwin L."/>
            <person name="Pitluck S."/>
            <person name="Land M.L."/>
            <person name="Hauser L."/>
            <person name="Chang Y.-J."/>
            <person name="Jeffries C."/>
            <person name="Wall J.D."/>
            <person name="Stahl D.A."/>
            <person name="Arkin A.P."/>
            <person name="Dehal P."/>
            <person name="Stolyar S.M."/>
            <person name="Hazen T.C."/>
            <person name="Woyke T.J."/>
        </authorList>
    </citation>
    <scope>NUCLEOTIDE SEQUENCE [LARGE SCALE GENOMIC DNA]</scope>
    <source>
        <strain evidence="11 12">JJ</strain>
    </source>
</reference>
<feature type="binding site" evidence="8">
    <location>
        <position position="129"/>
    </location>
    <ligand>
        <name>substrate</name>
    </ligand>
</feature>
<dbReference type="InterPro" id="IPR050217">
    <property type="entry name" value="Peroxiredoxin"/>
</dbReference>
<dbReference type="RefSeq" id="WP_005995540.1">
    <property type="nucleotide sequence ID" value="NZ_AECZ01000026.1"/>
</dbReference>
<feature type="disulfide bond" description="Alternate" evidence="8">
    <location>
        <begin position="206"/>
        <end position="212"/>
    </location>
</feature>
<dbReference type="GO" id="GO:0042744">
    <property type="term" value="P:hydrogen peroxide catabolic process"/>
    <property type="evidence" value="ECO:0007669"/>
    <property type="project" value="TreeGrafter"/>
</dbReference>
<dbReference type="InterPro" id="IPR019479">
    <property type="entry name" value="Peroxiredoxin_C"/>
</dbReference>
<keyword evidence="5 8" id="KW-0560">Oxidoreductase</keyword>
<organism evidence="11 12">
    <name type="scientific">Solidesulfovibrio fructosivorans JJ]</name>
    <dbReference type="NCBI Taxonomy" id="596151"/>
    <lineage>
        <taxon>Bacteria</taxon>
        <taxon>Pseudomonadati</taxon>
        <taxon>Thermodesulfobacteriota</taxon>
        <taxon>Desulfovibrionia</taxon>
        <taxon>Desulfovibrionales</taxon>
        <taxon>Desulfovibrionaceae</taxon>
        <taxon>Solidesulfovibrio</taxon>
    </lineage>
</organism>
<evidence type="ECO:0000313" key="11">
    <source>
        <dbReference type="EMBL" id="EFL50084.1"/>
    </source>
</evidence>
<dbReference type="Pfam" id="PF10417">
    <property type="entry name" value="1-cysPrx_C"/>
    <property type="match status" value="1"/>
</dbReference>
<dbReference type="InterPro" id="IPR000866">
    <property type="entry name" value="AhpC/TSA"/>
</dbReference>
<evidence type="ECO:0000256" key="5">
    <source>
        <dbReference type="ARBA" id="ARBA00023002"/>
    </source>
</evidence>
<dbReference type="PANTHER" id="PTHR10681:SF128">
    <property type="entry name" value="THIOREDOXIN-DEPENDENT PEROXIDE REDUCTASE, MITOCHONDRIAL"/>
    <property type="match status" value="1"/>
</dbReference>
<comment type="similarity">
    <text evidence="8">Belongs to the peroxiredoxin family. Prx6 subfamily.</text>
</comment>
<dbReference type="NCBIfam" id="NF009668">
    <property type="entry name" value="PRK13189.1"/>
    <property type="match status" value="1"/>
</dbReference>
<keyword evidence="8" id="KW-1015">Disulfide bond</keyword>
<gene>
    <name evidence="11" type="ORF">DesfrDRAFT_3189</name>
</gene>
<keyword evidence="12" id="KW-1185">Reference proteome</keyword>
<dbReference type="HAMAP" id="MF_00401">
    <property type="entry name" value="Peroxiredoxin"/>
    <property type="match status" value="1"/>
</dbReference>
<comment type="similarity">
    <text evidence="1">Belongs to the peroxiredoxin family. AhpC/Prx1 subfamily.</text>
</comment>
<feature type="disulfide bond" description="Interchain (with Cys-52); in linked form" evidence="8">
    <location>
        <position position="212"/>
    </location>
</feature>
<evidence type="ECO:0000259" key="10">
    <source>
        <dbReference type="PROSITE" id="PS51352"/>
    </source>
</evidence>
<keyword evidence="3 8" id="KW-0575">Peroxidase</keyword>
<feature type="disulfide bond" description="Interchain (with Cys-212); in linked form" evidence="8">
    <location>
        <position position="52"/>
    </location>
</feature>
<dbReference type="InterPro" id="IPR013766">
    <property type="entry name" value="Thioredoxin_domain"/>
</dbReference>
<feature type="domain" description="Thioredoxin" evidence="10">
    <location>
        <begin position="11"/>
        <end position="166"/>
    </location>
</feature>
<proteinExistence type="inferred from homology"/>
<evidence type="ECO:0000256" key="2">
    <source>
        <dbReference type="ARBA" id="ARBA00022490"/>
    </source>
</evidence>
<evidence type="ECO:0000256" key="3">
    <source>
        <dbReference type="ARBA" id="ARBA00022559"/>
    </source>
</evidence>
<dbReference type="PROSITE" id="PS51352">
    <property type="entry name" value="THIOREDOXIN_2"/>
    <property type="match status" value="1"/>
</dbReference>
<feature type="active site" description="Cysteine sulfenic acid (-SOH) intermediate; for peroxidase activity" evidence="9">
    <location>
        <position position="52"/>
    </location>
</feature>
<dbReference type="GO" id="GO:0006979">
    <property type="term" value="P:response to oxidative stress"/>
    <property type="evidence" value="ECO:0007669"/>
    <property type="project" value="TreeGrafter"/>
</dbReference>
<comment type="subunit">
    <text evidence="8">Homodecamer. Pentamer of dimers that assemble into a ring structure.</text>
</comment>
<comment type="miscellaneous">
    <text evidence="8">The active site is a conserved redox-active cysteine residue, the peroxidatic cysteine (C(P)), which makes the nucleophilic attack on the peroxide substrate. The peroxide oxidizes the C(P)-SH to cysteine sulfenic acid (C(P)-SOH), which then reacts with another cysteine residue, the resolving cysteine (C(R)), to form a disulfide bridge. The disulfide is subsequently reduced by an appropriate electron donor to complete the catalytic cycle. Although the primary sequence of this enzyme is similar to those of the 1-Cys Prx6 enzymes, its catalytic properties resemble those of the typical 2-Cys Prxs and C(R) is provided by the other dimeric subunit to form an intersubunit disulfide. The disulfide is subsequently reduced by thioredoxin.</text>
</comment>
<comment type="function">
    <text evidence="7 8">Thiol-specific peroxidase that catalyzes the reduction of hydrogen peroxide and organic hydroperoxides to water and alcohols, respectively. Plays a role in cell protection against oxidative stress by detoxifying peroxides.</text>
</comment>
<evidence type="ECO:0000256" key="6">
    <source>
        <dbReference type="ARBA" id="ARBA00023284"/>
    </source>
</evidence>
<keyword evidence="4 8" id="KW-0049">Antioxidant</keyword>
<dbReference type="EC" id="1.11.1.24" evidence="8"/>
<dbReference type="GO" id="GO:0005829">
    <property type="term" value="C:cytosol"/>
    <property type="evidence" value="ECO:0007669"/>
    <property type="project" value="TreeGrafter"/>
</dbReference>
<dbReference type="OrthoDB" id="9812811at2"/>
<evidence type="ECO:0000256" key="4">
    <source>
        <dbReference type="ARBA" id="ARBA00022862"/>
    </source>
</evidence>
<keyword evidence="2 8" id="KW-0963">Cytoplasm</keyword>
<keyword evidence="6 8" id="KW-0676">Redox-active center</keyword>
<dbReference type="STRING" id="596151.DesfrDRAFT_3189"/>
<dbReference type="Gene3D" id="3.40.30.10">
    <property type="entry name" value="Glutaredoxin"/>
    <property type="match status" value="1"/>
</dbReference>
<accession>E1JZY9</accession>
<dbReference type="AlphaFoldDB" id="E1JZY9"/>
<evidence type="ECO:0000256" key="9">
    <source>
        <dbReference type="PIRSR" id="PIRSR000239-1"/>
    </source>
</evidence>
<dbReference type="eggNOG" id="COG0450">
    <property type="taxonomic scope" value="Bacteria"/>
</dbReference>
<name>E1JZY9_SOLFR</name>
<dbReference type="Pfam" id="PF00578">
    <property type="entry name" value="AhpC-TSA"/>
    <property type="match status" value="1"/>
</dbReference>
<dbReference type="SUPFAM" id="SSF52833">
    <property type="entry name" value="Thioredoxin-like"/>
    <property type="match status" value="1"/>
</dbReference>
<dbReference type="GO" id="GO:0045454">
    <property type="term" value="P:cell redox homeostasis"/>
    <property type="evidence" value="ECO:0007669"/>
    <property type="project" value="TreeGrafter"/>
</dbReference>
<evidence type="ECO:0000313" key="12">
    <source>
        <dbReference type="Proteomes" id="UP000006250"/>
    </source>
</evidence>
<dbReference type="Proteomes" id="UP000006250">
    <property type="component" value="Unassembled WGS sequence"/>
</dbReference>
<comment type="subcellular location">
    <subcellularLocation>
        <location evidence="8">Cytoplasm</location>
    </subcellularLocation>
</comment>
<dbReference type="InterPro" id="IPR022915">
    <property type="entry name" value="Peroxiredoxin_TDXH"/>
</dbReference>
<dbReference type="PIRSF" id="PIRSF000239">
    <property type="entry name" value="AHPC"/>
    <property type="match status" value="1"/>
</dbReference>
<dbReference type="Gene3D" id="3.30.1020.10">
    <property type="entry name" value="Antioxidant, Horf6, Chain A, domain2"/>
    <property type="match status" value="1"/>
</dbReference>
<protein>
    <recommendedName>
        <fullName evidence="8">Peroxiredoxin</fullName>
        <ecNumber evidence="8">1.11.1.24</ecNumber>
    </recommendedName>
    <alternativeName>
        <fullName evidence="8">Thioredoxin peroxidase</fullName>
    </alternativeName>
    <alternativeName>
        <fullName evidence="8">Thioredoxin-dependent peroxiredoxin</fullName>
    </alternativeName>
</protein>
<dbReference type="PANTHER" id="PTHR10681">
    <property type="entry name" value="THIOREDOXIN PEROXIDASE"/>
    <property type="match status" value="1"/>
</dbReference>
<evidence type="ECO:0000256" key="7">
    <source>
        <dbReference type="ARBA" id="ARBA00037420"/>
    </source>
</evidence>
<evidence type="ECO:0000256" key="1">
    <source>
        <dbReference type="ARBA" id="ARBA00009796"/>
    </source>
</evidence>
<dbReference type="InterPro" id="IPR036249">
    <property type="entry name" value="Thioredoxin-like_sf"/>
</dbReference>
<dbReference type="GO" id="GO:0008379">
    <property type="term" value="F:thioredoxin peroxidase activity"/>
    <property type="evidence" value="ECO:0007669"/>
    <property type="project" value="TreeGrafter"/>
</dbReference>
<evidence type="ECO:0000256" key="8">
    <source>
        <dbReference type="HAMAP-Rule" id="MF_00401"/>
    </source>
</evidence>
<feature type="active site" description="Cysteine sulfenic acid (-SOH) intermediate" evidence="8">
    <location>
        <position position="52"/>
    </location>
</feature>
<sequence length="217" mass="23704">MSDIEALPCPPRLGEPAPDFEIETTQGILRLEDFRGSWLVLFSHPADFTPVCATEIIAFAGARETLRASGCELLGLSVDSIFSHIAWVRSLESRFSVTVDFPLGADTTGMVARRYGMRMPAESPNEPSRVTFVIDDRQIVRAHLAYPMTTGRNVDEIVRLVAALQTTDARGVATPAGWKPGEAVLVPPPRTKAMAEERVKAGGPGCPDWYFCKKETA</sequence>